<feature type="region of interest" description="Disordered" evidence="1">
    <location>
        <begin position="1"/>
        <end position="27"/>
    </location>
</feature>
<organism evidence="2">
    <name type="scientific">Cucumis melo</name>
    <name type="common">Muskmelon</name>
    <dbReference type="NCBI Taxonomy" id="3656"/>
    <lineage>
        <taxon>Eukaryota</taxon>
        <taxon>Viridiplantae</taxon>
        <taxon>Streptophyta</taxon>
        <taxon>Embryophyta</taxon>
        <taxon>Tracheophyta</taxon>
        <taxon>Spermatophyta</taxon>
        <taxon>Magnoliopsida</taxon>
        <taxon>eudicotyledons</taxon>
        <taxon>Gunneridae</taxon>
        <taxon>Pentapetalae</taxon>
        <taxon>rosids</taxon>
        <taxon>fabids</taxon>
        <taxon>Cucurbitales</taxon>
        <taxon>Cucurbitaceae</taxon>
        <taxon>Benincaseae</taxon>
        <taxon>Cucumis</taxon>
    </lineage>
</organism>
<name>A0A9I9DUN3_CUCME</name>
<reference evidence="2" key="1">
    <citation type="submission" date="2023-03" db="UniProtKB">
        <authorList>
            <consortium name="EnsemblPlants"/>
        </authorList>
    </citation>
    <scope>IDENTIFICATION</scope>
</reference>
<feature type="compositionally biased region" description="Basic and acidic residues" evidence="1">
    <location>
        <begin position="1"/>
        <end position="12"/>
    </location>
</feature>
<evidence type="ECO:0000313" key="2">
    <source>
        <dbReference type="EnsemblPlants" id="MELO3C024082.2.1"/>
    </source>
</evidence>
<sequence>MAGNKNFDRSGMKEAPSTANPSERHTKIIHSDDPMLEQAQLASLSHNEALPISSEVFGTKGWNPFNFKGNEIPMTYENI</sequence>
<dbReference type="Gramene" id="MELO3C024082.2.1">
    <property type="protein sequence ID" value="MELO3C024082.2.1"/>
    <property type="gene ID" value="MELO3C024082.2"/>
</dbReference>
<proteinExistence type="predicted"/>
<evidence type="ECO:0000256" key="1">
    <source>
        <dbReference type="SAM" id="MobiDB-lite"/>
    </source>
</evidence>
<accession>A0A9I9DUN3</accession>
<dbReference type="AlphaFoldDB" id="A0A9I9DUN3"/>
<protein>
    <submittedName>
        <fullName evidence="2">Uncharacterized protein</fullName>
    </submittedName>
</protein>
<dbReference type="EnsemblPlants" id="MELO3C024082.2.1">
    <property type="protein sequence ID" value="MELO3C024082.2.1"/>
    <property type="gene ID" value="MELO3C024082.2"/>
</dbReference>